<dbReference type="OrthoDB" id="8239099at2"/>
<dbReference type="EMBL" id="VLLA01000003">
    <property type="protein sequence ID" value="TWI73684.1"/>
    <property type="molecule type" value="Genomic_DNA"/>
</dbReference>
<sequence length="63" mass="6616">MFLLGAVTLCCAIVAGTLALLEPVFGRAPERQVAESKSADVAAPPEVRVVGAPFVPNVKPRER</sequence>
<name>A0A562RYM5_9BRAD</name>
<dbReference type="RefSeq" id="WP_018647154.1">
    <property type="nucleotide sequence ID" value="NZ_VLLA01000003.1"/>
</dbReference>
<reference evidence="1 2" key="1">
    <citation type="journal article" date="2015" name="Stand. Genomic Sci.">
        <title>Genomic Encyclopedia of Bacterial and Archaeal Type Strains, Phase III: the genomes of soil and plant-associated and newly described type strains.</title>
        <authorList>
            <person name="Whitman W.B."/>
            <person name="Woyke T."/>
            <person name="Klenk H.P."/>
            <person name="Zhou Y."/>
            <person name="Lilburn T.G."/>
            <person name="Beck B.J."/>
            <person name="De Vos P."/>
            <person name="Vandamme P."/>
            <person name="Eisen J.A."/>
            <person name="Garrity G."/>
            <person name="Hugenholtz P."/>
            <person name="Kyrpides N.C."/>
        </authorList>
    </citation>
    <scope>NUCLEOTIDE SEQUENCE [LARGE SCALE GENOMIC DNA]</scope>
    <source>
        <strain evidence="1 2">CGMCC 1.10948</strain>
    </source>
</reference>
<gene>
    <name evidence="1" type="ORF">IQ16_01827</name>
</gene>
<organism evidence="1 2">
    <name type="scientific">Bradyrhizobium huanghuaihaiense</name>
    <dbReference type="NCBI Taxonomy" id="990078"/>
    <lineage>
        <taxon>Bacteria</taxon>
        <taxon>Pseudomonadati</taxon>
        <taxon>Pseudomonadota</taxon>
        <taxon>Alphaproteobacteria</taxon>
        <taxon>Hyphomicrobiales</taxon>
        <taxon>Nitrobacteraceae</taxon>
        <taxon>Bradyrhizobium</taxon>
    </lineage>
</organism>
<evidence type="ECO:0000313" key="1">
    <source>
        <dbReference type="EMBL" id="TWI73684.1"/>
    </source>
</evidence>
<evidence type="ECO:0000313" key="2">
    <source>
        <dbReference type="Proteomes" id="UP000316291"/>
    </source>
</evidence>
<proteinExistence type="predicted"/>
<dbReference type="AlphaFoldDB" id="A0A562RYM5"/>
<accession>A0A562RYM5</accession>
<comment type="caution">
    <text evidence="1">The sequence shown here is derived from an EMBL/GenBank/DDBJ whole genome shotgun (WGS) entry which is preliminary data.</text>
</comment>
<protein>
    <submittedName>
        <fullName evidence="1">Uncharacterized protein</fullName>
    </submittedName>
</protein>
<dbReference type="Proteomes" id="UP000316291">
    <property type="component" value="Unassembled WGS sequence"/>
</dbReference>
<keyword evidence="2" id="KW-1185">Reference proteome</keyword>